<comment type="similarity">
    <text evidence="1">Belongs to the sigma-70 factor family. ECF subfamily.</text>
</comment>
<dbReference type="Pfam" id="PF04542">
    <property type="entry name" value="Sigma70_r2"/>
    <property type="match status" value="1"/>
</dbReference>
<organism evidence="8 9">
    <name type="scientific">Paenibacillus chungangensis</name>
    <dbReference type="NCBI Taxonomy" id="696535"/>
    <lineage>
        <taxon>Bacteria</taxon>
        <taxon>Bacillati</taxon>
        <taxon>Bacillota</taxon>
        <taxon>Bacilli</taxon>
        <taxon>Bacillales</taxon>
        <taxon>Paenibacillaceae</taxon>
        <taxon>Paenibacillus</taxon>
    </lineage>
</organism>
<dbReference type="InterPro" id="IPR039425">
    <property type="entry name" value="RNA_pol_sigma-70-like"/>
</dbReference>
<dbReference type="InterPro" id="IPR013325">
    <property type="entry name" value="RNA_pol_sigma_r2"/>
</dbReference>
<evidence type="ECO:0000256" key="4">
    <source>
        <dbReference type="ARBA" id="ARBA00023125"/>
    </source>
</evidence>
<dbReference type="SUPFAM" id="SSF88946">
    <property type="entry name" value="Sigma2 domain of RNA polymerase sigma factors"/>
    <property type="match status" value="1"/>
</dbReference>
<dbReference type="InterPro" id="IPR007627">
    <property type="entry name" value="RNA_pol_sigma70_r2"/>
</dbReference>
<dbReference type="Proteomes" id="UP001596989">
    <property type="component" value="Unassembled WGS sequence"/>
</dbReference>
<dbReference type="NCBIfam" id="TIGR02937">
    <property type="entry name" value="sigma70-ECF"/>
    <property type="match status" value="1"/>
</dbReference>
<keyword evidence="2" id="KW-0805">Transcription regulation</keyword>
<proteinExistence type="inferred from homology"/>
<evidence type="ECO:0000256" key="3">
    <source>
        <dbReference type="ARBA" id="ARBA00023082"/>
    </source>
</evidence>
<reference evidence="9" key="1">
    <citation type="journal article" date="2019" name="Int. J. Syst. Evol. Microbiol.">
        <title>The Global Catalogue of Microorganisms (GCM) 10K type strain sequencing project: providing services to taxonomists for standard genome sequencing and annotation.</title>
        <authorList>
            <consortium name="The Broad Institute Genomics Platform"/>
            <consortium name="The Broad Institute Genome Sequencing Center for Infectious Disease"/>
            <person name="Wu L."/>
            <person name="Ma J."/>
        </authorList>
    </citation>
    <scope>NUCLEOTIDE SEQUENCE [LARGE SCALE GENOMIC DNA]</scope>
    <source>
        <strain evidence="9">CCUG 59129</strain>
    </source>
</reference>
<protein>
    <submittedName>
        <fullName evidence="8">RNA polymerase sigma factor</fullName>
    </submittedName>
</protein>
<dbReference type="EMBL" id="JBHTJZ010000073">
    <property type="protein sequence ID" value="MFD0962300.1"/>
    <property type="molecule type" value="Genomic_DNA"/>
</dbReference>
<keyword evidence="9" id="KW-1185">Reference proteome</keyword>
<dbReference type="Pfam" id="PF04545">
    <property type="entry name" value="Sigma70_r4"/>
    <property type="match status" value="1"/>
</dbReference>
<dbReference type="RefSeq" id="WP_377568827.1">
    <property type="nucleotide sequence ID" value="NZ_JBHTJZ010000073.1"/>
</dbReference>
<name>A0ABW3HYH2_9BACL</name>
<evidence type="ECO:0000256" key="5">
    <source>
        <dbReference type="ARBA" id="ARBA00023163"/>
    </source>
</evidence>
<comment type="caution">
    <text evidence="8">The sequence shown here is derived from an EMBL/GenBank/DDBJ whole genome shotgun (WGS) entry which is preliminary data.</text>
</comment>
<evidence type="ECO:0000313" key="8">
    <source>
        <dbReference type="EMBL" id="MFD0962300.1"/>
    </source>
</evidence>
<evidence type="ECO:0000256" key="1">
    <source>
        <dbReference type="ARBA" id="ARBA00010641"/>
    </source>
</evidence>
<dbReference type="InterPro" id="IPR013324">
    <property type="entry name" value="RNA_pol_sigma_r3/r4-like"/>
</dbReference>
<feature type="domain" description="RNA polymerase sigma-70 region 2" evidence="6">
    <location>
        <begin position="25"/>
        <end position="93"/>
    </location>
</feature>
<dbReference type="Gene3D" id="1.10.1740.10">
    <property type="match status" value="1"/>
</dbReference>
<evidence type="ECO:0000259" key="7">
    <source>
        <dbReference type="Pfam" id="PF04545"/>
    </source>
</evidence>
<gene>
    <name evidence="8" type="ORF">ACFQ2I_23440</name>
</gene>
<evidence type="ECO:0000259" key="6">
    <source>
        <dbReference type="Pfam" id="PF04542"/>
    </source>
</evidence>
<dbReference type="PANTHER" id="PTHR43133">
    <property type="entry name" value="RNA POLYMERASE ECF-TYPE SIGMA FACTO"/>
    <property type="match status" value="1"/>
</dbReference>
<dbReference type="InterPro" id="IPR007630">
    <property type="entry name" value="RNA_pol_sigma70_r4"/>
</dbReference>
<feature type="domain" description="RNA polymerase sigma-70 region 4" evidence="7">
    <location>
        <begin position="131"/>
        <end position="179"/>
    </location>
</feature>
<keyword evidence="4" id="KW-0238">DNA-binding</keyword>
<sequence length="199" mass="22583">MNKSCHMAVVLREVSQGSEAAFELFYERYAPLVLRIAVKMLGDRMEAEDMCHEVLLEAIRKSDKYDAAKGSVDAWIAVMARSRCLDRLRKQKKRAAAELLDRDRLPEPGVSLAAEEAAIGRIQQKIIREELTKLPEAQRNAIAAAYFRDKTQSQIAREWQVPLGTVKSWIRYGLGNLRKQLSKKGWQEAGEGSETYESN</sequence>
<dbReference type="InterPro" id="IPR014284">
    <property type="entry name" value="RNA_pol_sigma-70_dom"/>
</dbReference>
<dbReference type="SUPFAM" id="SSF88659">
    <property type="entry name" value="Sigma3 and sigma4 domains of RNA polymerase sigma factors"/>
    <property type="match status" value="1"/>
</dbReference>
<accession>A0ABW3HYH2</accession>
<dbReference type="PANTHER" id="PTHR43133:SF62">
    <property type="entry name" value="RNA POLYMERASE SIGMA FACTOR SIGZ"/>
    <property type="match status" value="1"/>
</dbReference>
<keyword evidence="5" id="KW-0804">Transcription</keyword>
<keyword evidence="3" id="KW-0731">Sigma factor</keyword>
<evidence type="ECO:0000256" key="2">
    <source>
        <dbReference type="ARBA" id="ARBA00023015"/>
    </source>
</evidence>
<dbReference type="Gene3D" id="1.10.10.10">
    <property type="entry name" value="Winged helix-like DNA-binding domain superfamily/Winged helix DNA-binding domain"/>
    <property type="match status" value="1"/>
</dbReference>
<evidence type="ECO:0000313" key="9">
    <source>
        <dbReference type="Proteomes" id="UP001596989"/>
    </source>
</evidence>
<dbReference type="InterPro" id="IPR036388">
    <property type="entry name" value="WH-like_DNA-bd_sf"/>
</dbReference>